<dbReference type="SUPFAM" id="SSF50985">
    <property type="entry name" value="RCC1/BLIP-II"/>
    <property type="match status" value="2"/>
</dbReference>
<dbReference type="InterPro" id="IPR000408">
    <property type="entry name" value="Reg_chr_condens"/>
</dbReference>
<dbReference type="PROSITE" id="PS50222">
    <property type="entry name" value="EF_HAND_2"/>
    <property type="match status" value="1"/>
</dbReference>
<evidence type="ECO:0000256" key="2">
    <source>
        <dbReference type="ARBA" id="ARBA00022837"/>
    </source>
</evidence>
<feature type="repeat" description="RCC1" evidence="3">
    <location>
        <begin position="461"/>
        <end position="527"/>
    </location>
</feature>
<dbReference type="PANTHER" id="PTHR22870">
    <property type="entry name" value="REGULATOR OF CHROMOSOME CONDENSATION"/>
    <property type="match status" value="1"/>
</dbReference>
<keyword evidence="2" id="KW-0106">Calcium</keyword>
<dbReference type="InterPro" id="IPR051210">
    <property type="entry name" value="Ub_ligase/GEF_domain"/>
</dbReference>
<dbReference type="PROSITE" id="PS50096">
    <property type="entry name" value="IQ"/>
    <property type="match status" value="1"/>
</dbReference>
<name>A0A6G0XSM1_9STRA</name>
<feature type="repeat" description="RCC1" evidence="3">
    <location>
        <begin position="886"/>
        <end position="955"/>
    </location>
</feature>
<feature type="domain" description="EF-hand" evidence="4">
    <location>
        <begin position="103"/>
        <end position="138"/>
    </location>
</feature>
<dbReference type="InterPro" id="IPR018247">
    <property type="entry name" value="EF_Hand_1_Ca_BS"/>
</dbReference>
<dbReference type="PROSITE" id="PS00018">
    <property type="entry name" value="EF_HAND_1"/>
    <property type="match status" value="1"/>
</dbReference>
<evidence type="ECO:0000256" key="1">
    <source>
        <dbReference type="ARBA" id="ARBA00022737"/>
    </source>
</evidence>
<proteinExistence type="predicted"/>
<dbReference type="Pfam" id="PF00415">
    <property type="entry name" value="RCC1"/>
    <property type="match status" value="2"/>
</dbReference>
<keyword evidence="6" id="KW-1185">Reference proteome</keyword>
<keyword evidence="1" id="KW-0677">Repeat</keyword>
<evidence type="ECO:0000259" key="4">
    <source>
        <dbReference type="PROSITE" id="PS50222"/>
    </source>
</evidence>
<sequence>MGGKLSQVYYREKDTALVRDFELLVQSWGKAEILHVSTQLRQVSFNFCLTLANFEEILELQHNSLFRPMIQRWFNLLKNTATSSVINGLEFIAALAVTGHTGKLIERISFIFDLFDFDNTGCLTKDELMILLKSTLRGLSKATVGLGFQLAKLCPMAQIEYLAAVCFRHCGLDATDDLRKDAFIQWVVATPKLTSILKCYVPKDRLSPDEAAAAIQRVARGMLGRNFVDELRLHKRLLQDQELDIAASKIQEAMIHRKKRQETVRRSKLERNAAHGAVYTFGANAHGLLGHEFQDLDKPIKEPKRSVYFQNSDQRVVGIAVGIVHAGAVTAAGVAYTWGGCLPGAFGTVEKGGELVRQCPKRVDDLTDVPISSMALGARHTMALSSDGHVYSWGSGEFGQLGHGDFTMATDIFQRQFDQHTSRSYPVVDLPLRLDKSLFGDVKIREIACGYYFSVAVADDGCVFTWGEGSDGQLGLGLTDDFCVGFLDDYLLHSSFTYMHTPQYVHVEEPIGHIAVGGNHVFAVSRNHRSVYEWGASFRRDGDAVYTPTRNVPLSNLYVKRIAAGKDYALAITGCVYLKLSGLETMYGVTAKFGCQPVDLYAGVSAPLIAAGVPKDKQAYAVKEEWTQKVVYVDRGKPTGVWLTIQGDDPFTLACLPSAFGPEFSRQVAFTGECFYTPQKLVSLKHYVRPEQVEGKLVVFHVEESDLPVHDADDDVPVVVERLIVAMVDKVRDAQECGALGVIIVFEFMADAFSLTTDSSFEFTIPSVMLNAAAGARLLSYITDKKRSGVPIKLSVYHHEDTLGDQLLAIQKSGATAIVVGQNDISKSPTRLGDTVFEGLGNRTGIANQMRIPVVMVSNETGSTIKAHYQRLIQDAFAEVGIASFGDVYAWGAGDHGVLGLGDMDNESIFTAGYDPATNTTYPVVKAPELIESLVQTRVVAISCGDHHAAAVSDTGDLFTWGSGVHGKLGHNSDQDEVIPRLVSALHAVNVIDVACGPQCTVRFH</sequence>
<dbReference type="InterPro" id="IPR058923">
    <property type="entry name" value="RCC1-like_dom"/>
</dbReference>
<dbReference type="Gene3D" id="2.130.10.30">
    <property type="entry name" value="Regulator of chromosome condensation 1/beta-lactamase-inhibitor protein II"/>
    <property type="match status" value="2"/>
</dbReference>
<feature type="repeat" description="RCC1" evidence="3">
    <location>
        <begin position="333"/>
        <end position="387"/>
    </location>
</feature>
<dbReference type="PANTHER" id="PTHR22870:SF408">
    <property type="entry name" value="OS09G0560450 PROTEIN"/>
    <property type="match status" value="1"/>
</dbReference>
<dbReference type="SUPFAM" id="SSF47473">
    <property type="entry name" value="EF-hand"/>
    <property type="match status" value="1"/>
</dbReference>
<dbReference type="PRINTS" id="PR00633">
    <property type="entry name" value="RCCNDNSATION"/>
</dbReference>
<feature type="repeat" description="RCC1" evidence="3">
    <location>
        <begin position="956"/>
        <end position="1005"/>
    </location>
</feature>
<organism evidence="5 6">
    <name type="scientific">Aphanomyces euteiches</name>
    <dbReference type="NCBI Taxonomy" id="100861"/>
    <lineage>
        <taxon>Eukaryota</taxon>
        <taxon>Sar</taxon>
        <taxon>Stramenopiles</taxon>
        <taxon>Oomycota</taxon>
        <taxon>Saprolegniomycetes</taxon>
        <taxon>Saprolegniales</taxon>
        <taxon>Verrucalvaceae</taxon>
        <taxon>Aphanomyces</taxon>
    </lineage>
</organism>
<dbReference type="PROSITE" id="PS50012">
    <property type="entry name" value="RCC1_3"/>
    <property type="match status" value="6"/>
</dbReference>
<dbReference type="AlphaFoldDB" id="A0A6G0XSM1"/>
<dbReference type="EMBL" id="VJMJ01000013">
    <property type="protein sequence ID" value="KAF0743612.1"/>
    <property type="molecule type" value="Genomic_DNA"/>
</dbReference>
<feature type="repeat" description="RCC1" evidence="3">
    <location>
        <begin position="388"/>
        <end position="460"/>
    </location>
</feature>
<comment type="caution">
    <text evidence="5">The sequence shown here is derived from an EMBL/GenBank/DDBJ whole genome shotgun (WGS) entry which is preliminary data.</text>
</comment>
<dbReference type="Gene3D" id="3.50.30.30">
    <property type="match status" value="1"/>
</dbReference>
<dbReference type="Gene3D" id="1.10.238.10">
    <property type="entry name" value="EF-hand"/>
    <property type="match status" value="1"/>
</dbReference>
<dbReference type="Proteomes" id="UP000481153">
    <property type="component" value="Unassembled WGS sequence"/>
</dbReference>
<dbReference type="PROSITE" id="PS00626">
    <property type="entry name" value="RCC1_2"/>
    <property type="match status" value="1"/>
</dbReference>
<dbReference type="VEuPathDB" id="FungiDB:AeMF1_019343"/>
<evidence type="ECO:0000313" key="5">
    <source>
        <dbReference type="EMBL" id="KAF0743612.1"/>
    </source>
</evidence>
<accession>A0A6G0XSM1</accession>
<dbReference type="InterPro" id="IPR002048">
    <property type="entry name" value="EF_hand_dom"/>
</dbReference>
<dbReference type="InterPro" id="IPR009091">
    <property type="entry name" value="RCC1/BLIP-II"/>
</dbReference>
<reference evidence="5 6" key="1">
    <citation type="submission" date="2019-07" db="EMBL/GenBank/DDBJ databases">
        <title>Genomics analysis of Aphanomyces spp. identifies a new class of oomycete effector associated with host adaptation.</title>
        <authorList>
            <person name="Gaulin E."/>
        </authorList>
    </citation>
    <scope>NUCLEOTIDE SEQUENCE [LARGE SCALE GENOMIC DNA]</scope>
    <source>
        <strain evidence="5 6">ATCC 201684</strain>
    </source>
</reference>
<evidence type="ECO:0000256" key="3">
    <source>
        <dbReference type="PROSITE-ProRule" id="PRU00235"/>
    </source>
</evidence>
<gene>
    <name evidence="5" type="ORF">Ae201684_001754</name>
</gene>
<dbReference type="GO" id="GO:0005509">
    <property type="term" value="F:calcium ion binding"/>
    <property type="evidence" value="ECO:0007669"/>
    <property type="project" value="InterPro"/>
</dbReference>
<evidence type="ECO:0000313" key="6">
    <source>
        <dbReference type="Proteomes" id="UP000481153"/>
    </source>
</evidence>
<dbReference type="InterPro" id="IPR011992">
    <property type="entry name" value="EF-hand-dom_pair"/>
</dbReference>
<dbReference type="Pfam" id="PF25390">
    <property type="entry name" value="WD40_RLD"/>
    <property type="match status" value="1"/>
</dbReference>
<feature type="repeat" description="RCC1" evidence="3">
    <location>
        <begin position="276"/>
        <end position="332"/>
    </location>
</feature>
<protein>
    <recommendedName>
        <fullName evidence="4">EF-hand domain-containing protein</fullName>
    </recommendedName>
</protein>